<evidence type="ECO:0000313" key="13">
    <source>
        <dbReference type="EMBL" id="KAG6746952.1"/>
    </source>
</evidence>
<evidence type="ECO:0000256" key="6">
    <source>
        <dbReference type="ARBA" id="ARBA00023002"/>
    </source>
</evidence>
<keyword evidence="14" id="KW-1185">Reference proteome</keyword>
<evidence type="ECO:0000256" key="11">
    <source>
        <dbReference type="ARBA" id="ARBA00058147"/>
    </source>
</evidence>
<evidence type="ECO:0000256" key="3">
    <source>
        <dbReference type="ARBA" id="ARBA00012380"/>
    </source>
</evidence>
<keyword evidence="6" id="KW-0560">Oxidoreductase</keyword>
<gene>
    <name evidence="13" type="ORF">POTOM_049328</name>
</gene>
<dbReference type="NCBIfam" id="TIGR02023">
    <property type="entry name" value="BchP-ChlP"/>
    <property type="match status" value="1"/>
</dbReference>
<dbReference type="PANTHER" id="PTHR42685:SF4">
    <property type="entry name" value="GERANYLGERANYL DIPHOSPHATE REDUCTASE, CHLOROPLASTIC"/>
    <property type="match status" value="1"/>
</dbReference>
<dbReference type="GO" id="GO:0045550">
    <property type="term" value="F:geranylgeranyl reductase activity"/>
    <property type="evidence" value="ECO:0007669"/>
    <property type="project" value="InterPro"/>
</dbReference>
<dbReference type="InterPro" id="IPR010253">
    <property type="entry name" value="BchP_ChlP_pln/prok"/>
</dbReference>
<comment type="pathway">
    <text evidence="8">Cofactor biosynthesis; tocopherol biosynthesis.</text>
</comment>
<comment type="function">
    <text evidence="11">Catalyzes the reduction of geranylgeranyl diphosphate to phytyl diphosphate, providing phytol for both tocopherol and chlorophyll synthesis.</text>
</comment>
<reference evidence="13" key="1">
    <citation type="journal article" date="2020" name="bioRxiv">
        <title>Hybrid origin of Populus tomentosa Carr. identified through genome sequencing and phylogenomic analysis.</title>
        <authorList>
            <person name="An X."/>
            <person name="Gao K."/>
            <person name="Chen Z."/>
            <person name="Li J."/>
            <person name="Yang X."/>
            <person name="Yang X."/>
            <person name="Zhou J."/>
            <person name="Guo T."/>
            <person name="Zhao T."/>
            <person name="Huang S."/>
            <person name="Miao D."/>
            <person name="Khan W.U."/>
            <person name="Rao P."/>
            <person name="Ye M."/>
            <person name="Lei B."/>
            <person name="Liao W."/>
            <person name="Wang J."/>
            <person name="Ji L."/>
            <person name="Li Y."/>
            <person name="Guo B."/>
            <person name="Mustafa N.S."/>
            <person name="Li S."/>
            <person name="Yun Q."/>
            <person name="Keller S.R."/>
            <person name="Mao J."/>
            <person name="Zhang R."/>
            <person name="Strauss S.H."/>
        </authorList>
    </citation>
    <scope>NUCLEOTIDE SEQUENCE</scope>
    <source>
        <strain evidence="13">GM15</strain>
        <tissue evidence="13">Leaf</tissue>
    </source>
</reference>
<evidence type="ECO:0000256" key="7">
    <source>
        <dbReference type="ARBA" id="ARBA00023171"/>
    </source>
</evidence>
<dbReference type="InterPro" id="IPR050407">
    <property type="entry name" value="Geranylgeranyl_reductase"/>
</dbReference>
<evidence type="ECO:0000256" key="10">
    <source>
        <dbReference type="ARBA" id="ARBA00047837"/>
    </source>
</evidence>
<dbReference type="GO" id="GO:0009535">
    <property type="term" value="C:chloroplast thylakoid membrane"/>
    <property type="evidence" value="ECO:0007669"/>
    <property type="project" value="TreeGrafter"/>
</dbReference>
<dbReference type="FunFam" id="3.50.50.60:FF:000083">
    <property type="entry name" value="Geranylgeranyl diphosphate reductase"/>
    <property type="match status" value="1"/>
</dbReference>
<dbReference type="GO" id="GO:0015995">
    <property type="term" value="P:chlorophyll biosynthetic process"/>
    <property type="evidence" value="ECO:0007669"/>
    <property type="project" value="UniProtKB-KW"/>
</dbReference>
<comment type="pathway">
    <text evidence="1">Porphyrin-containing compound metabolism; chlorophyll biosynthesis.</text>
</comment>
<dbReference type="EC" id="1.3.1.83" evidence="3"/>
<name>A0A8X7YC90_POPTO</name>
<evidence type="ECO:0000256" key="12">
    <source>
        <dbReference type="ARBA" id="ARBA00067953"/>
    </source>
</evidence>
<evidence type="ECO:0000313" key="14">
    <source>
        <dbReference type="Proteomes" id="UP000886885"/>
    </source>
</evidence>
<comment type="similarity">
    <text evidence="2">Belongs to the geranylgeranyl reductase family. ChlP subfamily.</text>
</comment>
<proteinExistence type="inferred from homology"/>
<dbReference type="AlphaFoldDB" id="A0A8X7YC90"/>
<keyword evidence="5" id="KW-0521">NADP</keyword>
<sequence length="311" mass="34914">MKMISPYNFSVDIGQTLKPHEYIGMVRREVLDAYLRERASKNGARVINGLFLKMDIPNKGATGEKKTLEVDAVIGADGANSRVAKSIDAGDYDYAIAFQERIKIPNDKMMYYEDLAEMYVGDDVSPDLYGWVFPKCDHVAVGTGTVTHKGDIKKFQETTRNRARDKILGGRVALGGDAAGYVTKCSGEGIYFAAKSGRMCAEAIVEGSENGKRMVDEGDLRKYLEKWDKTYWPPYKVLDVLQKVFYRSKPAREAFVEMCADEYVQKMTFDSYLYKRVAPGNPLEDLKLAVNTIGSLVRANALRREMEKLSV</sequence>
<dbReference type="Proteomes" id="UP000886885">
    <property type="component" value="Chromosome 15A"/>
</dbReference>
<evidence type="ECO:0000256" key="1">
    <source>
        <dbReference type="ARBA" id="ARBA00005173"/>
    </source>
</evidence>
<evidence type="ECO:0000256" key="9">
    <source>
        <dbReference type="ARBA" id="ARBA00033069"/>
    </source>
</evidence>
<comment type="caution">
    <text evidence="13">The sequence shown here is derived from an EMBL/GenBank/DDBJ whole genome shotgun (WGS) entry which is preliminary data.</text>
</comment>
<evidence type="ECO:0000256" key="5">
    <source>
        <dbReference type="ARBA" id="ARBA00022857"/>
    </source>
</evidence>
<organism evidence="13 14">
    <name type="scientific">Populus tomentosa</name>
    <name type="common">Chinese white poplar</name>
    <dbReference type="NCBI Taxonomy" id="118781"/>
    <lineage>
        <taxon>Eukaryota</taxon>
        <taxon>Viridiplantae</taxon>
        <taxon>Streptophyta</taxon>
        <taxon>Embryophyta</taxon>
        <taxon>Tracheophyta</taxon>
        <taxon>Spermatophyta</taxon>
        <taxon>Magnoliopsida</taxon>
        <taxon>eudicotyledons</taxon>
        <taxon>Gunneridae</taxon>
        <taxon>Pentapetalae</taxon>
        <taxon>rosids</taxon>
        <taxon>fabids</taxon>
        <taxon>Malpighiales</taxon>
        <taxon>Salicaceae</taxon>
        <taxon>Saliceae</taxon>
        <taxon>Populus</taxon>
    </lineage>
</organism>
<dbReference type="GO" id="GO:0102067">
    <property type="term" value="F:geranylgeranyl diphosphate reductase activity"/>
    <property type="evidence" value="ECO:0007669"/>
    <property type="project" value="UniProtKB-EC"/>
</dbReference>
<dbReference type="EMBL" id="JAAWWB010000029">
    <property type="protein sequence ID" value="KAG6746952.1"/>
    <property type="molecule type" value="Genomic_DNA"/>
</dbReference>
<evidence type="ECO:0000256" key="8">
    <source>
        <dbReference type="ARBA" id="ARBA00024015"/>
    </source>
</evidence>
<keyword evidence="7" id="KW-0149">Chlorophyll biosynthesis</keyword>
<dbReference type="OrthoDB" id="655030at2759"/>
<protein>
    <recommendedName>
        <fullName evidence="12">Geranylgeranyl diphosphate reductase, chloroplastic</fullName>
        <ecNumber evidence="3">1.3.1.83</ecNumber>
    </recommendedName>
    <alternativeName>
        <fullName evidence="9">Geranylgeranyl reductase</fullName>
    </alternativeName>
</protein>
<evidence type="ECO:0000256" key="4">
    <source>
        <dbReference type="ARBA" id="ARBA00022531"/>
    </source>
</evidence>
<accession>A0A8X7YC90</accession>
<keyword evidence="4" id="KW-0602">Photosynthesis</keyword>
<dbReference type="PANTHER" id="PTHR42685">
    <property type="entry name" value="GERANYLGERANYL DIPHOSPHATE REDUCTASE"/>
    <property type="match status" value="1"/>
</dbReference>
<dbReference type="GO" id="GO:0015979">
    <property type="term" value="P:photosynthesis"/>
    <property type="evidence" value="ECO:0007669"/>
    <property type="project" value="UniProtKB-KW"/>
</dbReference>
<evidence type="ECO:0000256" key="2">
    <source>
        <dbReference type="ARBA" id="ARBA00006632"/>
    </source>
</evidence>
<comment type="catalytic activity">
    <reaction evidence="10">
        <text>phytyl diphosphate + 3 NADP(+) = geranylgeranyl diphosphate + 3 NADPH + 3 H(+)</text>
        <dbReference type="Rhea" id="RHEA:26229"/>
        <dbReference type="ChEBI" id="CHEBI:15378"/>
        <dbReference type="ChEBI" id="CHEBI:57533"/>
        <dbReference type="ChEBI" id="CHEBI:57783"/>
        <dbReference type="ChEBI" id="CHEBI:58349"/>
        <dbReference type="ChEBI" id="CHEBI:75434"/>
        <dbReference type="EC" id="1.3.1.83"/>
    </reaction>
</comment>